<dbReference type="RefSeq" id="WP_013164774.1">
    <property type="nucleotide sequence ID" value="NC_014216.1"/>
</dbReference>
<dbReference type="CDD" id="cd00077">
    <property type="entry name" value="HDc"/>
    <property type="match status" value="1"/>
</dbReference>
<gene>
    <name evidence="4" type="ordered locus">DaAHT2_2607</name>
</gene>
<dbReference type="Pfam" id="PF19296">
    <property type="entry name" value="RelA_AH_RIS"/>
    <property type="match status" value="1"/>
</dbReference>
<evidence type="ECO:0000256" key="1">
    <source>
        <dbReference type="ARBA" id="ARBA00007476"/>
    </source>
</evidence>
<dbReference type="InterPro" id="IPR043519">
    <property type="entry name" value="NT_sf"/>
</dbReference>
<dbReference type="AlphaFoldDB" id="D6Z108"/>
<dbReference type="InterPro" id="IPR045600">
    <property type="entry name" value="RelA/SpoT_AH_RIS"/>
</dbReference>
<dbReference type="Proteomes" id="UP000001508">
    <property type="component" value="Chromosome"/>
</dbReference>
<dbReference type="CDD" id="cd05399">
    <property type="entry name" value="NT_Rel-Spo_like"/>
    <property type="match status" value="1"/>
</dbReference>
<dbReference type="FunFam" id="3.10.20.30:FF:000002">
    <property type="entry name" value="GTP pyrophosphokinase (RelA/SpoT)"/>
    <property type="match status" value="1"/>
</dbReference>
<sequence>MTKPAIAKTGSDSPNGRHPDPAVRGGNLCPIGFKGAGSFDIAAYCRRMEELLGDQEGPARLFWQALSFAVTAHQDQRRKSGEAYISHPLQVAQILTEELDVRDPKILAAAVLHDTIEDVPEITTVTIGEMFGSDVEETVEACTKIASFAGDRQNFYKLVHRKLFSGAAARLEVMLIKIADRLHNLRTLDSMPRHKRQKIAEETLDIYAPLAKVMGLYAIKRELYNLALSYKFPRQSQKVNAKIKRLAASEVMQDVKRTLEELCRQSWVTADVRIRPKGLWAYFDPGPKVLHKSINHPMEVEIIADDIQNCYRTLGLIDQTYPPIPRTIRDFIANPKSTGYQSIHVRCNVKGWHVLFKIRTPEMQNSSRAGLLRGWTSRGNGEAAALTREVREMFDLMGSDDSSSYRDMIAVSSSKEIYTYTPKGALMVLPKDSIVLDFAFKVHTDIGKRCVSAMIGRQKVGPEKVLHDGDQVSIVTRKEAVRFEPGIQQLCQTPKARAELAKMFRQRRLKLALEVGRSIVHQELKRYGVPLDILESAGMGDILAYFREENQEELFQAVGEGRLRLQELVFELIEGLYADRPTLQPPTGTLNRIFLNTLDPACIKFSRCCNPVPTDKGLYALLSERGLSIHRKECQTMAKLKVKREDVVEVRWSLKATKLYKAQTLLILAAPSRNRVLMMLSVAPEEMQITDIELLSRHSNARTSAWQIHFTLENLQGLKSLLQHLTKTGLHYEFVLEH</sequence>
<dbReference type="InterPro" id="IPR012676">
    <property type="entry name" value="TGS-like"/>
</dbReference>
<dbReference type="Gene3D" id="1.10.3210.10">
    <property type="entry name" value="Hypothetical protein af1432"/>
    <property type="match status" value="1"/>
</dbReference>
<dbReference type="PANTHER" id="PTHR21262:SF31">
    <property type="entry name" value="GTP PYROPHOSPHOKINASE"/>
    <property type="match status" value="1"/>
</dbReference>
<dbReference type="SMART" id="SM00471">
    <property type="entry name" value="HDc"/>
    <property type="match status" value="1"/>
</dbReference>
<dbReference type="eggNOG" id="COG0317">
    <property type="taxonomic scope" value="Bacteria"/>
</dbReference>
<dbReference type="InterPro" id="IPR004095">
    <property type="entry name" value="TGS"/>
</dbReference>
<proteinExistence type="inferred from homology"/>
<dbReference type="Gene3D" id="3.10.20.30">
    <property type="match status" value="1"/>
</dbReference>
<dbReference type="GO" id="GO:0008893">
    <property type="term" value="F:guanosine-3',5'-bis(diphosphate) 3'-diphosphatase activity"/>
    <property type="evidence" value="ECO:0007669"/>
    <property type="project" value="TreeGrafter"/>
</dbReference>
<evidence type="ECO:0000256" key="2">
    <source>
        <dbReference type="SAM" id="MobiDB-lite"/>
    </source>
</evidence>
<dbReference type="STRING" id="589865.DaAHT2_2607"/>
<evidence type="ECO:0000313" key="5">
    <source>
        <dbReference type="Proteomes" id="UP000001508"/>
    </source>
</evidence>
<reference evidence="5" key="1">
    <citation type="submission" date="2010-02" db="EMBL/GenBank/DDBJ databases">
        <title>Complete sequence of Desulfurivibrio alkaliphilus AHT2.</title>
        <authorList>
            <consortium name="US DOE Joint Genome Institute"/>
            <person name="Pitluck S."/>
            <person name="Chertkov O."/>
            <person name="Detter J.C."/>
            <person name="Han C."/>
            <person name="Tapia R."/>
            <person name="Larimer F."/>
            <person name="Land M."/>
            <person name="Hauser L."/>
            <person name="Kyrpides N."/>
            <person name="Mikhailova N."/>
            <person name="Sorokin D.Y."/>
            <person name="Muyzer G."/>
            <person name="Woyke T."/>
        </authorList>
    </citation>
    <scope>NUCLEOTIDE SEQUENCE [LARGE SCALE GENOMIC DNA]</scope>
    <source>
        <strain evidence="5">DSM 19089 / UNIQEM U267 / AHT2</strain>
    </source>
</reference>
<dbReference type="InParanoid" id="D6Z108"/>
<dbReference type="Pfam" id="PF02824">
    <property type="entry name" value="TGS"/>
    <property type="match status" value="1"/>
</dbReference>
<name>D6Z108_DESAT</name>
<feature type="region of interest" description="Disordered" evidence="2">
    <location>
        <begin position="1"/>
        <end position="23"/>
    </location>
</feature>
<feature type="domain" description="TGS" evidence="3">
    <location>
        <begin position="407"/>
        <end position="476"/>
    </location>
</feature>
<dbReference type="GO" id="GO:0005886">
    <property type="term" value="C:plasma membrane"/>
    <property type="evidence" value="ECO:0007669"/>
    <property type="project" value="TreeGrafter"/>
</dbReference>
<dbReference type="Pfam" id="PF04607">
    <property type="entry name" value="RelA_SpoT"/>
    <property type="match status" value="1"/>
</dbReference>
<dbReference type="SUPFAM" id="SSF81301">
    <property type="entry name" value="Nucleotidyltransferase"/>
    <property type="match status" value="1"/>
</dbReference>
<dbReference type="Pfam" id="PF13328">
    <property type="entry name" value="HD_4"/>
    <property type="match status" value="1"/>
</dbReference>
<evidence type="ECO:0000259" key="3">
    <source>
        <dbReference type="PROSITE" id="PS51880"/>
    </source>
</evidence>
<dbReference type="KEGG" id="dak:DaAHT2_2607"/>
<accession>D6Z108</accession>
<dbReference type="GO" id="GO:0042594">
    <property type="term" value="P:response to starvation"/>
    <property type="evidence" value="ECO:0007669"/>
    <property type="project" value="TreeGrafter"/>
</dbReference>
<protein>
    <submittedName>
        <fullName evidence="4">(P)ppGpp synthetase I, SpoT/RelA</fullName>
        <ecNumber evidence="4">2.7.6.5</ecNumber>
    </submittedName>
</protein>
<keyword evidence="4" id="KW-0808">Transferase</keyword>
<dbReference type="OrthoDB" id="9805041at2"/>
<organism evidence="4 5">
    <name type="scientific">Desulfurivibrio alkaliphilus (strain DSM 19089 / UNIQEM U267 / AHT2)</name>
    <dbReference type="NCBI Taxonomy" id="589865"/>
    <lineage>
        <taxon>Bacteria</taxon>
        <taxon>Pseudomonadati</taxon>
        <taxon>Thermodesulfobacteriota</taxon>
        <taxon>Desulfobulbia</taxon>
        <taxon>Desulfobulbales</taxon>
        <taxon>Desulfobulbaceae</taxon>
        <taxon>Desulfurivibrio</taxon>
    </lineage>
</organism>
<dbReference type="EC" id="2.7.6.5" evidence="4"/>
<evidence type="ECO:0000313" key="4">
    <source>
        <dbReference type="EMBL" id="ADH87268.1"/>
    </source>
</evidence>
<comment type="similarity">
    <text evidence="1">Belongs to the RelA/SpoT family.</text>
</comment>
<dbReference type="HOGENOM" id="CLU_012300_0_0_7"/>
<dbReference type="InterPro" id="IPR007685">
    <property type="entry name" value="RelA_SpoT"/>
</dbReference>
<dbReference type="Gene3D" id="3.30.460.10">
    <property type="entry name" value="Beta Polymerase, domain 2"/>
    <property type="match status" value="1"/>
</dbReference>
<dbReference type="InterPro" id="IPR003607">
    <property type="entry name" value="HD/PDEase_dom"/>
</dbReference>
<dbReference type="InterPro" id="IPR012675">
    <property type="entry name" value="Beta-grasp_dom_sf"/>
</dbReference>
<dbReference type="GO" id="GO:0015969">
    <property type="term" value="P:guanosine tetraphosphate metabolic process"/>
    <property type="evidence" value="ECO:0007669"/>
    <property type="project" value="InterPro"/>
</dbReference>
<dbReference type="SMART" id="SM00954">
    <property type="entry name" value="RelA_SpoT"/>
    <property type="match status" value="1"/>
</dbReference>
<dbReference type="PROSITE" id="PS51880">
    <property type="entry name" value="TGS"/>
    <property type="match status" value="1"/>
</dbReference>
<dbReference type="SUPFAM" id="SSF81271">
    <property type="entry name" value="TGS-like"/>
    <property type="match status" value="1"/>
</dbReference>
<dbReference type="SUPFAM" id="SSF109604">
    <property type="entry name" value="HD-domain/PDEase-like"/>
    <property type="match status" value="1"/>
</dbReference>
<keyword evidence="5" id="KW-1185">Reference proteome</keyword>
<dbReference type="GO" id="GO:0008728">
    <property type="term" value="F:GTP diphosphokinase activity"/>
    <property type="evidence" value="ECO:0007669"/>
    <property type="project" value="UniProtKB-EC"/>
</dbReference>
<dbReference type="EMBL" id="CP001940">
    <property type="protein sequence ID" value="ADH87268.1"/>
    <property type="molecule type" value="Genomic_DNA"/>
</dbReference>
<dbReference type="PANTHER" id="PTHR21262">
    <property type="entry name" value="GUANOSINE-3',5'-BIS DIPHOSPHATE 3'-PYROPHOSPHOHYDROLASE"/>
    <property type="match status" value="1"/>
</dbReference>